<evidence type="ECO:0000313" key="6">
    <source>
        <dbReference type="Proteomes" id="UP001297581"/>
    </source>
</evidence>
<evidence type="ECO:0000313" key="5">
    <source>
        <dbReference type="EMBL" id="MCH4293880.1"/>
    </source>
</evidence>
<comment type="caution">
    <text evidence="5">The sequence shown here is derived from an EMBL/GenBank/DDBJ whole genome shotgun (WGS) entry which is preliminary data.</text>
</comment>
<dbReference type="InterPro" id="IPR041561">
    <property type="entry name" value="PglD_N"/>
</dbReference>
<dbReference type="PANTHER" id="PTHR43300:SF7">
    <property type="entry name" value="UDP-N-ACETYLBACILLOSAMINE N-ACETYLTRANSFERASE"/>
    <property type="match status" value="1"/>
</dbReference>
<dbReference type="Proteomes" id="UP001297581">
    <property type="component" value="Unassembled WGS sequence"/>
</dbReference>
<feature type="active site" description="Proton acceptor" evidence="2">
    <location>
        <position position="140"/>
    </location>
</feature>
<reference evidence="5 6" key="1">
    <citation type="submission" date="2022-02" db="EMBL/GenBank/DDBJ databases">
        <title>The genome sequence of Shewanella sp. 3B26.</title>
        <authorList>
            <person name="Du J."/>
        </authorList>
    </citation>
    <scope>NUCLEOTIDE SEQUENCE [LARGE SCALE GENOMIC DNA]</scope>
    <source>
        <strain evidence="5 6">3B26</strain>
    </source>
</reference>
<feature type="binding site" evidence="3">
    <location>
        <position position="149"/>
    </location>
    <ligand>
        <name>acetyl-CoA</name>
        <dbReference type="ChEBI" id="CHEBI:57288"/>
    </ligand>
</feature>
<dbReference type="NCBIfam" id="TIGR03570">
    <property type="entry name" value="NeuD_NnaD"/>
    <property type="match status" value="1"/>
</dbReference>
<name>A0AAJ1BFW6_9GAMM</name>
<protein>
    <submittedName>
        <fullName evidence="5">Acetyltransferase</fullName>
    </submittedName>
</protein>
<dbReference type="AlphaFoldDB" id="A0AAJ1BFW6"/>
<dbReference type="CDD" id="cd03360">
    <property type="entry name" value="LbH_AT_putative"/>
    <property type="match status" value="1"/>
</dbReference>
<dbReference type="InterPro" id="IPR020019">
    <property type="entry name" value="AcTrfase_PglD-like"/>
</dbReference>
<feature type="domain" description="PglD N-terminal" evidence="4">
    <location>
        <begin position="5"/>
        <end position="71"/>
    </location>
</feature>
<dbReference type="EMBL" id="JAKUDL010000002">
    <property type="protein sequence ID" value="MCH4293880.1"/>
    <property type="molecule type" value="Genomic_DNA"/>
</dbReference>
<comment type="similarity">
    <text evidence="1">Belongs to the transferase hexapeptide repeat family.</text>
</comment>
<dbReference type="Pfam" id="PF17836">
    <property type="entry name" value="PglD_N"/>
    <property type="match status" value="1"/>
</dbReference>
<dbReference type="Gene3D" id="2.160.10.10">
    <property type="entry name" value="Hexapeptide repeat proteins"/>
    <property type="match status" value="1"/>
</dbReference>
<evidence type="ECO:0000259" key="4">
    <source>
        <dbReference type="Pfam" id="PF17836"/>
    </source>
</evidence>
<dbReference type="PANTHER" id="PTHR43300">
    <property type="entry name" value="ACETYLTRANSFERASE"/>
    <property type="match status" value="1"/>
</dbReference>
<dbReference type="InterPro" id="IPR050179">
    <property type="entry name" value="Trans_hexapeptide_repeat"/>
</dbReference>
<dbReference type="InterPro" id="IPR011004">
    <property type="entry name" value="Trimer_LpxA-like_sf"/>
</dbReference>
<dbReference type="SUPFAM" id="SSF51161">
    <property type="entry name" value="Trimeric LpxA-like enzymes"/>
    <property type="match status" value="1"/>
</dbReference>
<organism evidence="5 6">
    <name type="scientific">Shewanella zhuhaiensis</name>
    <dbReference type="NCBI Taxonomy" id="2919576"/>
    <lineage>
        <taxon>Bacteria</taxon>
        <taxon>Pseudomonadati</taxon>
        <taxon>Pseudomonadota</taxon>
        <taxon>Gammaproteobacteria</taxon>
        <taxon>Alteromonadales</taxon>
        <taxon>Shewanellaceae</taxon>
        <taxon>Shewanella</taxon>
    </lineage>
</organism>
<dbReference type="RefSeq" id="WP_240590343.1">
    <property type="nucleotide sequence ID" value="NZ_JAKUDL010000002.1"/>
</dbReference>
<dbReference type="Gene3D" id="3.40.50.20">
    <property type="match status" value="1"/>
</dbReference>
<evidence type="ECO:0000256" key="2">
    <source>
        <dbReference type="PIRSR" id="PIRSR620019-1"/>
    </source>
</evidence>
<keyword evidence="6" id="KW-1185">Reference proteome</keyword>
<feature type="binding site" evidence="3">
    <location>
        <position position="70"/>
    </location>
    <ligand>
        <name>substrate</name>
    </ligand>
</feature>
<sequence>MNKAVLVIGAGGHAAVVIDILRQLNCTVLGIVSKEQPKPLAVFEGLTWYSSDDDVLSFDKDSVLLVNAIGSLPGQEVRFKVHQKFKQHGYSFMTLVSPKAIVSEFAFLAEGVQVMPGCIINANASIGVGTILNSGSIIEHDCVIGKHNHIAPGAVLSGAVDTGDYVHISTGARVIQGLHIGECTLVGAGATVTKNLDSNKILYVARPFLR</sequence>
<accession>A0AAJ1BFW6</accession>
<evidence type="ECO:0000256" key="3">
    <source>
        <dbReference type="PIRSR" id="PIRSR620019-2"/>
    </source>
</evidence>
<gene>
    <name evidence="5" type="ORF">MJ923_06125</name>
</gene>
<proteinExistence type="inferred from homology"/>
<feature type="site" description="Increases basicity of active site His" evidence="2">
    <location>
        <position position="141"/>
    </location>
</feature>
<evidence type="ECO:0000256" key="1">
    <source>
        <dbReference type="ARBA" id="ARBA00007274"/>
    </source>
</evidence>